<dbReference type="InterPro" id="IPR014717">
    <property type="entry name" value="Transl_elong_EF1B/ribsomal_bS6"/>
</dbReference>
<protein>
    <recommendedName>
        <fullName evidence="4">Type 4a pilus biogenesis protein PilO</fullName>
    </recommendedName>
</protein>
<evidence type="ECO:0000256" key="1">
    <source>
        <dbReference type="SAM" id="Phobius"/>
    </source>
</evidence>
<keyword evidence="1" id="KW-0812">Transmembrane</keyword>
<comment type="caution">
    <text evidence="2">The sequence shown here is derived from an EMBL/GenBank/DDBJ whole genome shotgun (WGS) entry which is preliminary data.</text>
</comment>
<evidence type="ECO:0000313" key="2">
    <source>
        <dbReference type="EMBL" id="MCA9379774.1"/>
    </source>
</evidence>
<reference evidence="2" key="1">
    <citation type="submission" date="2020-04" db="EMBL/GenBank/DDBJ databases">
        <authorList>
            <person name="Zhang T."/>
        </authorList>
    </citation>
    <scope>NUCLEOTIDE SEQUENCE</scope>
    <source>
        <strain evidence="2">HKST-UBA15</strain>
    </source>
</reference>
<feature type="transmembrane region" description="Helical" evidence="1">
    <location>
        <begin position="21"/>
        <end position="44"/>
    </location>
</feature>
<reference evidence="2" key="2">
    <citation type="journal article" date="2021" name="Microbiome">
        <title>Successional dynamics and alternative stable states in a saline activated sludge microbial community over 9 years.</title>
        <authorList>
            <person name="Wang Y."/>
            <person name="Ye J."/>
            <person name="Ju F."/>
            <person name="Liu L."/>
            <person name="Boyd J.A."/>
            <person name="Deng Y."/>
            <person name="Parks D.H."/>
            <person name="Jiang X."/>
            <person name="Yin X."/>
            <person name="Woodcroft B.J."/>
            <person name="Tyson G.W."/>
            <person name="Hugenholtz P."/>
            <person name="Polz M.F."/>
            <person name="Zhang T."/>
        </authorList>
    </citation>
    <scope>NUCLEOTIDE SEQUENCE</scope>
    <source>
        <strain evidence="2">HKST-UBA15</strain>
    </source>
</reference>
<gene>
    <name evidence="2" type="ORF">KC675_01195</name>
</gene>
<dbReference type="AlphaFoldDB" id="A0A955L058"/>
<dbReference type="Proteomes" id="UP000745577">
    <property type="component" value="Unassembled WGS sequence"/>
</dbReference>
<accession>A0A955L058</accession>
<proteinExistence type="predicted"/>
<name>A0A955L058_9BACT</name>
<dbReference type="EMBL" id="JAGQLL010000012">
    <property type="protein sequence ID" value="MCA9379774.1"/>
    <property type="molecule type" value="Genomic_DNA"/>
</dbReference>
<keyword evidence="1" id="KW-0472">Membrane</keyword>
<dbReference type="Gene3D" id="3.30.70.60">
    <property type="match status" value="1"/>
</dbReference>
<evidence type="ECO:0008006" key="4">
    <source>
        <dbReference type="Google" id="ProtNLM"/>
    </source>
</evidence>
<organism evidence="2 3">
    <name type="scientific">Candidatus Dojkabacteria bacterium</name>
    <dbReference type="NCBI Taxonomy" id="2099670"/>
    <lineage>
        <taxon>Bacteria</taxon>
        <taxon>Candidatus Dojkabacteria</taxon>
    </lineage>
</organism>
<keyword evidence="1" id="KW-1133">Transmembrane helix</keyword>
<evidence type="ECO:0000313" key="3">
    <source>
        <dbReference type="Proteomes" id="UP000745577"/>
    </source>
</evidence>
<sequence>MEIKTSTAQLRDYLDTKQGKTYFIAIITLITVTIMLVFAIVPAVKSITDKIAQNNVRRDYLEALTQKEKNTKDLLVQEEQSQSQIAFLESSLPSKRNDEYILANLGEMARQSNSYLVSADFGEDSVTKIASDVETKSRLKQVPLTISVQGNIPTLGEFMKKMESFPMPFVVESLVFGTKDVRSQSLPIIRGDSLLIAKINYYYYDDVTE</sequence>